<reference evidence="7 8" key="1">
    <citation type="submission" date="2013-08" db="EMBL/GenBank/DDBJ databases">
        <title>The genome sequence of Skermanella stibiiresistens.</title>
        <authorList>
            <person name="Zhu W."/>
            <person name="Wang G."/>
        </authorList>
    </citation>
    <scope>NUCLEOTIDE SEQUENCE [LARGE SCALE GENOMIC DNA]</scope>
    <source>
        <strain evidence="7 8">SB22</strain>
    </source>
</reference>
<feature type="transmembrane region" description="Helical" evidence="6">
    <location>
        <begin position="303"/>
        <end position="321"/>
    </location>
</feature>
<dbReference type="GO" id="GO:0016020">
    <property type="term" value="C:membrane"/>
    <property type="evidence" value="ECO:0007669"/>
    <property type="project" value="UniProtKB-SubCell"/>
</dbReference>
<dbReference type="NCBIfam" id="NF006088">
    <property type="entry name" value="PRK08238.1"/>
    <property type="match status" value="1"/>
</dbReference>
<evidence type="ECO:0000256" key="3">
    <source>
        <dbReference type="ARBA" id="ARBA00022692"/>
    </source>
</evidence>
<evidence type="ECO:0000256" key="2">
    <source>
        <dbReference type="ARBA" id="ARBA00022475"/>
    </source>
</evidence>
<dbReference type="PATRIC" id="fig|1385369.3.peg.6626"/>
<feature type="transmembrane region" description="Helical" evidence="6">
    <location>
        <begin position="448"/>
        <end position="465"/>
    </location>
</feature>
<feature type="transmembrane region" description="Helical" evidence="6">
    <location>
        <begin position="410"/>
        <end position="428"/>
    </location>
</feature>
<dbReference type="STRING" id="1385369.N825_26270"/>
<dbReference type="InterPro" id="IPR050475">
    <property type="entry name" value="Prenyltransferase_related"/>
</dbReference>
<dbReference type="InterPro" id="IPR000537">
    <property type="entry name" value="UbiA_prenyltransferase"/>
</dbReference>
<protein>
    <submittedName>
        <fullName evidence="7">Membrane protein</fullName>
    </submittedName>
</protein>
<feature type="transmembrane region" description="Helical" evidence="6">
    <location>
        <begin position="377"/>
        <end position="398"/>
    </location>
</feature>
<keyword evidence="3 6" id="KW-0812">Transmembrane</keyword>
<keyword evidence="5 6" id="KW-0472">Membrane</keyword>
<name>W9GRI7_9PROT</name>
<dbReference type="Pfam" id="PF01040">
    <property type="entry name" value="UbiA"/>
    <property type="match status" value="1"/>
</dbReference>
<accession>W9GRI7</accession>
<dbReference type="EMBL" id="AVFL01000045">
    <property type="protein sequence ID" value="EWY36369.1"/>
    <property type="molecule type" value="Genomic_DNA"/>
</dbReference>
<keyword evidence="8" id="KW-1185">Reference proteome</keyword>
<feature type="transmembrane region" description="Helical" evidence="6">
    <location>
        <begin position="327"/>
        <end position="348"/>
    </location>
</feature>
<evidence type="ECO:0000256" key="5">
    <source>
        <dbReference type="ARBA" id="ARBA00023136"/>
    </source>
</evidence>
<dbReference type="AlphaFoldDB" id="W9GRI7"/>
<dbReference type="Gene3D" id="1.10.357.140">
    <property type="entry name" value="UbiA prenyltransferase"/>
    <property type="match status" value="1"/>
</dbReference>
<dbReference type="Pfam" id="PF12710">
    <property type="entry name" value="HAD"/>
    <property type="match status" value="1"/>
</dbReference>
<dbReference type="PANTHER" id="PTHR42723:SF1">
    <property type="entry name" value="CHLOROPHYLL SYNTHASE, CHLOROPLASTIC"/>
    <property type="match status" value="1"/>
</dbReference>
<keyword evidence="4 6" id="KW-1133">Transmembrane helix</keyword>
<feature type="transmembrane region" description="Helical" evidence="6">
    <location>
        <begin position="252"/>
        <end position="270"/>
    </location>
</feature>
<gene>
    <name evidence="7" type="ORF">N825_26270</name>
</gene>
<dbReference type="InterPro" id="IPR036412">
    <property type="entry name" value="HAD-like_sf"/>
</dbReference>
<evidence type="ECO:0000313" key="7">
    <source>
        <dbReference type="EMBL" id="EWY36369.1"/>
    </source>
</evidence>
<dbReference type="Proteomes" id="UP000019486">
    <property type="component" value="Unassembled WGS sequence"/>
</dbReference>
<comment type="caution">
    <text evidence="7">The sequence shown here is derived from an EMBL/GenBank/DDBJ whole genome shotgun (WGS) entry which is preliminary data.</text>
</comment>
<evidence type="ECO:0000256" key="4">
    <source>
        <dbReference type="ARBA" id="ARBA00022989"/>
    </source>
</evidence>
<dbReference type="GO" id="GO:0016765">
    <property type="term" value="F:transferase activity, transferring alkyl or aryl (other than methyl) groups"/>
    <property type="evidence" value="ECO:0007669"/>
    <property type="project" value="InterPro"/>
</dbReference>
<evidence type="ECO:0000313" key="8">
    <source>
        <dbReference type="Proteomes" id="UP000019486"/>
    </source>
</evidence>
<feature type="transmembrane region" description="Helical" evidence="6">
    <location>
        <begin position="276"/>
        <end position="296"/>
    </location>
</feature>
<dbReference type="SUPFAM" id="SSF56784">
    <property type="entry name" value="HAD-like"/>
    <property type="match status" value="1"/>
</dbReference>
<evidence type="ECO:0000256" key="1">
    <source>
        <dbReference type="ARBA" id="ARBA00004141"/>
    </source>
</evidence>
<dbReference type="PANTHER" id="PTHR42723">
    <property type="entry name" value="CHLOROPHYLL SYNTHASE"/>
    <property type="match status" value="1"/>
</dbReference>
<keyword evidence="2" id="KW-1003">Cell membrane</keyword>
<dbReference type="CDD" id="cd13963">
    <property type="entry name" value="PT_UbiA_2"/>
    <property type="match status" value="1"/>
</dbReference>
<dbReference type="Gene3D" id="3.40.50.1000">
    <property type="entry name" value="HAD superfamily/HAD-like"/>
    <property type="match status" value="1"/>
</dbReference>
<feature type="transmembrane region" description="Helical" evidence="6">
    <location>
        <begin position="215"/>
        <end position="232"/>
    </location>
</feature>
<evidence type="ECO:0000256" key="6">
    <source>
        <dbReference type="SAM" id="Phobius"/>
    </source>
</evidence>
<sequence>MCVDMDGTLLNTDSLIECVFALIKDWRAMFALFGWLLKGKAHLKQQLALHARLDPALLPYNTGLLTWLHEQKRLGRRLILATAADHVFADAVARHLKIFDEVIASDGLDNLRGKAKADAIHRHLGGQPYAYAGNDFSDLEIWRHAEAAVLVNAPKSVCKSAAAVTQIETRVDDRAPWTRTLLKALRPHQWIKNILVFVPIVTASALFDLSAWGDALLMFLAFCCTASAIYIINDLTDLAADRQHHRKRNRPFASGALPLHHGPIVAPVLLLVGGGLAALAGAFTVVVAYAVCSILYSFKLKSLALVDVFMLATLYTIRLFGGGEASGYPVSLWLLGFSSFVFLSLAIVKRVAELMALPPGNEGKPAGRGYRAEDLSIMRLMGVASTFTSCLVLALYVQSDLALGLNTLDVLYWAIVPLMLFWQCRIWLATTRGEMHDDPIVFAARDPISWVVCGTVFAIVAIAHLPV</sequence>
<dbReference type="InterPro" id="IPR044878">
    <property type="entry name" value="UbiA_sf"/>
</dbReference>
<dbReference type="InterPro" id="IPR023214">
    <property type="entry name" value="HAD_sf"/>
</dbReference>
<comment type="subcellular location">
    <subcellularLocation>
        <location evidence="1">Membrane</location>
        <topology evidence="1">Multi-pass membrane protein</topology>
    </subcellularLocation>
</comment>
<organism evidence="7 8">
    <name type="scientific">Skermanella stibiiresistens SB22</name>
    <dbReference type="NCBI Taxonomy" id="1385369"/>
    <lineage>
        <taxon>Bacteria</taxon>
        <taxon>Pseudomonadati</taxon>
        <taxon>Pseudomonadota</taxon>
        <taxon>Alphaproteobacteria</taxon>
        <taxon>Rhodospirillales</taxon>
        <taxon>Azospirillaceae</taxon>
        <taxon>Skermanella</taxon>
    </lineage>
</organism>
<proteinExistence type="predicted"/>